<dbReference type="GO" id="GO:0051321">
    <property type="term" value="P:meiotic cell cycle"/>
    <property type="evidence" value="ECO:0007669"/>
    <property type="project" value="UniProtKB-KW"/>
</dbReference>
<dbReference type="GO" id="GO:0005737">
    <property type="term" value="C:cytoplasm"/>
    <property type="evidence" value="ECO:0007669"/>
    <property type="project" value="UniProtKB-SubCell"/>
</dbReference>
<feature type="compositionally biased region" description="Polar residues" evidence="14">
    <location>
        <begin position="429"/>
        <end position="439"/>
    </location>
</feature>
<feature type="domain" description="Tyrosine-protein phosphatase" evidence="15">
    <location>
        <begin position="248"/>
        <end position="402"/>
    </location>
</feature>
<keyword evidence="12" id="KW-0469">Meiosis</keyword>
<dbReference type="GO" id="GO:0004725">
    <property type="term" value="F:protein tyrosine phosphatase activity"/>
    <property type="evidence" value="ECO:0007669"/>
    <property type="project" value="UniProtKB-EC"/>
</dbReference>
<keyword evidence="6" id="KW-0597">Phosphoprotein</keyword>
<dbReference type="PROSITE" id="PS50054">
    <property type="entry name" value="TYR_PHOSPHATASE_DUAL"/>
    <property type="match status" value="1"/>
</dbReference>
<dbReference type="InterPro" id="IPR000340">
    <property type="entry name" value="Dual-sp_phosphatase_cat-dom"/>
</dbReference>
<keyword evidence="18" id="KW-1185">Reference proteome</keyword>
<accession>A0A9P8KXK6</accession>
<dbReference type="InterPro" id="IPR050561">
    <property type="entry name" value="PTP"/>
</dbReference>
<dbReference type="OrthoDB" id="5632at2759"/>
<protein>
    <recommendedName>
        <fullName evidence="4">protein-tyrosine-phosphatase</fullName>
        <ecNumber evidence="4">3.1.3.48</ecNumber>
    </recommendedName>
</protein>
<evidence type="ECO:0000256" key="14">
    <source>
        <dbReference type="SAM" id="MobiDB-lite"/>
    </source>
</evidence>
<dbReference type="InterPro" id="IPR016130">
    <property type="entry name" value="Tyr_Pase_AS"/>
</dbReference>
<feature type="compositionally biased region" description="Basic residues" evidence="14">
    <location>
        <begin position="474"/>
        <end position="485"/>
    </location>
</feature>
<dbReference type="InterPro" id="IPR003595">
    <property type="entry name" value="Tyr_Pase_cat"/>
</dbReference>
<evidence type="ECO:0000256" key="9">
    <source>
        <dbReference type="ARBA" id="ARBA00022801"/>
    </source>
</evidence>
<evidence type="ECO:0000256" key="3">
    <source>
        <dbReference type="ARBA" id="ARBA00007315"/>
    </source>
</evidence>
<feature type="compositionally biased region" description="Low complexity" evidence="14">
    <location>
        <begin position="413"/>
        <end position="424"/>
    </location>
</feature>
<feature type="domain" description="Tyrosine specific protein phosphatases" evidence="16">
    <location>
        <begin position="322"/>
        <end position="388"/>
    </location>
</feature>
<evidence type="ECO:0000256" key="8">
    <source>
        <dbReference type="ARBA" id="ARBA00022776"/>
    </source>
</evidence>
<keyword evidence="10" id="KW-0904">Protein phosphatase</keyword>
<dbReference type="GO" id="GO:0051301">
    <property type="term" value="P:cell division"/>
    <property type="evidence" value="ECO:0007669"/>
    <property type="project" value="UniProtKB-KW"/>
</dbReference>
<gene>
    <name evidence="17" type="ORF">FGG08_003930</name>
</gene>
<dbReference type="PROSITE" id="PS50056">
    <property type="entry name" value="TYR_PHOSPHATASE_2"/>
    <property type="match status" value="1"/>
</dbReference>
<feature type="region of interest" description="Disordered" evidence="14">
    <location>
        <begin position="1"/>
        <end position="20"/>
    </location>
</feature>
<organism evidence="17 18">
    <name type="scientific">Glutinoglossum americanum</name>
    <dbReference type="NCBI Taxonomy" id="1670608"/>
    <lineage>
        <taxon>Eukaryota</taxon>
        <taxon>Fungi</taxon>
        <taxon>Dikarya</taxon>
        <taxon>Ascomycota</taxon>
        <taxon>Pezizomycotina</taxon>
        <taxon>Geoglossomycetes</taxon>
        <taxon>Geoglossales</taxon>
        <taxon>Geoglossaceae</taxon>
        <taxon>Glutinoglossum</taxon>
    </lineage>
</organism>
<evidence type="ECO:0000256" key="1">
    <source>
        <dbReference type="ARBA" id="ARBA00004123"/>
    </source>
</evidence>
<evidence type="ECO:0000259" key="15">
    <source>
        <dbReference type="PROSITE" id="PS50054"/>
    </source>
</evidence>
<dbReference type="CDD" id="cd17657">
    <property type="entry name" value="CDC14_N"/>
    <property type="match status" value="1"/>
</dbReference>
<dbReference type="PANTHER" id="PTHR23339">
    <property type="entry name" value="TYROSINE SPECIFIC PROTEIN PHOSPHATASE AND DUAL SPECIFICITY PROTEIN PHOSPHATASE"/>
    <property type="match status" value="1"/>
</dbReference>
<dbReference type="AlphaFoldDB" id="A0A9P8KXK6"/>
<dbReference type="SMART" id="SM00195">
    <property type="entry name" value="DSPc"/>
    <property type="match status" value="1"/>
</dbReference>
<dbReference type="SUPFAM" id="SSF52799">
    <property type="entry name" value="(Phosphotyrosine protein) phosphatases II"/>
    <property type="match status" value="2"/>
</dbReference>
<feature type="compositionally biased region" description="Polar residues" evidence="14">
    <location>
        <begin position="531"/>
        <end position="540"/>
    </location>
</feature>
<evidence type="ECO:0000256" key="4">
    <source>
        <dbReference type="ARBA" id="ARBA00013064"/>
    </source>
</evidence>
<evidence type="ECO:0000256" key="11">
    <source>
        <dbReference type="ARBA" id="ARBA00023242"/>
    </source>
</evidence>
<feature type="compositionally biased region" description="Low complexity" evidence="14">
    <location>
        <begin position="628"/>
        <end position="643"/>
    </location>
</feature>
<dbReference type="FunFam" id="3.90.190.10:FF:000073">
    <property type="entry name" value="Tyrosine-protein phosphatase CDC14"/>
    <property type="match status" value="1"/>
</dbReference>
<keyword evidence="11" id="KW-0539">Nucleus</keyword>
<keyword evidence="9" id="KW-0378">Hydrolase</keyword>
<dbReference type="GO" id="GO:0005816">
    <property type="term" value="C:spindle pole body"/>
    <property type="evidence" value="ECO:0007669"/>
    <property type="project" value="UniProtKB-ARBA"/>
</dbReference>
<evidence type="ECO:0000256" key="5">
    <source>
        <dbReference type="ARBA" id="ARBA00022490"/>
    </source>
</evidence>
<dbReference type="InterPro" id="IPR000387">
    <property type="entry name" value="Tyr_Pase_dom"/>
</dbReference>
<evidence type="ECO:0000256" key="2">
    <source>
        <dbReference type="ARBA" id="ARBA00004496"/>
    </source>
</evidence>
<dbReference type="InterPro" id="IPR029021">
    <property type="entry name" value="Prot-tyrosine_phosphatase-like"/>
</dbReference>
<dbReference type="GO" id="GO:0005730">
    <property type="term" value="C:nucleolus"/>
    <property type="evidence" value="ECO:0007669"/>
    <property type="project" value="UniProtKB-ARBA"/>
</dbReference>
<dbReference type="GO" id="GO:0033554">
    <property type="term" value="P:cellular response to stress"/>
    <property type="evidence" value="ECO:0007669"/>
    <property type="project" value="UniProtKB-ARBA"/>
</dbReference>
<dbReference type="EC" id="3.1.3.48" evidence="4"/>
<feature type="region of interest" description="Disordered" evidence="14">
    <location>
        <begin position="409"/>
        <end position="442"/>
    </location>
</feature>
<reference evidence="17" key="1">
    <citation type="submission" date="2021-03" db="EMBL/GenBank/DDBJ databases">
        <title>Comparative genomics and phylogenomic investigation of the class Geoglossomycetes provide insights into ecological specialization and systematics.</title>
        <authorList>
            <person name="Melie T."/>
            <person name="Pirro S."/>
            <person name="Miller A.N."/>
            <person name="Quandt A."/>
        </authorList>
    </citation>
    <scope>NUCLEOTIDE SEQUENCE</scope>
    <source>
        <strain evidence="17">GBOQ0MN5Z8</strain>
    </source>
</reference>
<feature type="region of interest" description="Disordered" evidence="14">
    <location>
        <begin position="455"/>
        <end position="643"/>
    </location>
</feature>
<dbReference type="Pfam" id="PF00782">
    <property type="entry name" value="DSPc"/>
    <property type="match status" value="1"/>
</dbReference>
<keyword evidence="5" id="KW-0963">Cytoplasm</keyword>
<dbReference type="InterPro" id="IPR029260">
    <property type="entry name" value="DSPn"/>
</dbReference>
<evidence type="ECO:0000256" key="13">
    <source>
        <dbReference type="ARBA" id="ARBA00023306"/>
    </source>
</evidence>
<dbReference type="EMBL" id="JAGHQL010000074">
    <property type="protein sequence ID" value="KAH0541582.1"/>
    <property type="molecule type" value="Genomic_DNA"/>
</dbReference>
<evidence type="ECO:0000256" key="12">
    <source>
        <dbReference type="ARBA" id="ARBA00023254"/>
    </source>
</evidence>
<evidence type="ECO:0000256" key="6">
    <source>
        <dbReference type="ARBA" id="ARBA00022553"/>
    </source>
</evidence>
<dbReference type="PROSITE" id="PS00383">
    <property type="entry name" value="TYR_PHOSPHATASE_1"/>
    <property type="match status" value="1"/>
</dbReference>
<evidence type="ECO:0000259" key="16">
    <source>
        <dbReference type="PROSITE" id="PS50056"/>
    </source>
</evidence>
<sequence>MSPSPATPGKTHPSASSSSSVTSYGQVIEYIQGRLYLAFYTHPPTASTPFPYSLTPRTPHKRSKSQPAPGPTRQPLPPIYFSIDDSLLYNAFHHDFGPLHIGHLYRFAVDLHEILGDPDNEDRHIVFWSNADSRSRANAACILACYMVLIQYWPPHLALAPIAQADPPLMPFRDAGYSQADYMINVQDVVYGVWKAKEEGLCGLRDFSLEEYEKYERVDMGDFNWLTPSFLAFASPKHEPTQAIPQSSPLYSMLPTSLASLRQSTLPQPFKNVLSHFTSRNIGLVVRLNSQLYSSTYFTVLGIDHMDMIFEDGTCPPLPLVRQFIKIAHNTITVKHKGVAVHCKAGLGRTGCLIGAYLIYRHGFTANEIIAFMRFMRPGMVVGPQQHWLHLNQGAFREWWFEDAAKEKLAAQPTTPTKTPSTSKLRYVSNGQTSTPPNRSQKRAVLGEVNNNEASAVSNQDENLPAPTPGQPRKTSRIHDRHHPYSRNASGNFGIEDEQNERPDTEVVSMHRTSRGGNESEEEWQLRMMTTKRTPSQSPNAKEKRAVSYTATTTTASILQHTTHTTERDSGNYTDAAPSSRPKTPAALKSGSGSGTLGVGKVRSSPRRGGDKTPGVREGVNGVRKTSGRVGSVGVLGSLSRKM</sequence>
<dbReference type="GO" id="GO:0007096">
    <property type="term" value="P:regulation of exit from mitosis"/>
    <property type="evidence" value="ECO:0007669"/>
    <property type="project" value="UniProtKB-ARBA"/>
</dbReference>
<evidence type="ECO:0000256" key="10">
    <source>
        <dbReference type="ARBA" id="ARBA00022912"/>
    </source>
</evidence>
<dbReference type="Proteomes" id="UP000698800">
    <property type="component" value="Unassembled WGS sequence"/>
</dbReference>
<dbReference type="SMART" id="SM00404">
    <property type="entry name" value="PTPc_motif"/>
    <property type="match status" value="1"/>
</dbReference>
<dbReference type="InterPro" id="IPR020422">
    <property type="entry name" value="TYR_PHOSPHATASE_DUAL_dom"/>
</dbReference>
<evidence type="ECO:0000313" key="18">
    <source>
        <dbReference type="Proteomes" id="UP000698800"/>
    </source>
</evidence>
<comment type="caution">
    <text evidence="17">The sequence shown here is derived from an EMBL/GenBank/DDBJ whole genome shotgun (WGS) entry which is preliminary data.</text>
</comment>
<dbReference type="GO" id="GO:0032954">
    <property type="term" value="P:regulation of cytokinetic process"/>
    <property type="evidence" value="ECO:0007669"/>
    <property type="project" value="UniProtKB-ARBA"/>
</dbReference>
<name>A0A9P8KXK6_9PEZI</name>
<keyword evidence="7" id="KW-0132">Cell division</keyword>
<dbReference type="GO" id="GO:0000278">
    <property type="term" value="P:mitotic cell cycle"/>
    <property type="evidence" value="ECO:0007669"/>
    <property type="project" value="UniProtKB-ARBA"/>
</dbReference>
<dbReference type="FunFam" id="3.90.190.10:FF:000038">
    <property type="entry name" value="Tyrosine-protein phosphatase CDC14"/>
    <property type="match status" value="1"/>
</dbReference>
<dbReference type="Pfam" id="PF14671">
    <property type="entry name" value="DSPn"/>
    <property type="match status" value="1"/>
</dbReference>
<comment type="similarity">
    <text evidence="3">Belongs to the protein-tyrosine phosphatase family. Non-receptor class CDC14 subfamily.</text>
</comment>
<proteinExistence type="inferred from homology"/>
<evidence type="ECO:0000313" key="17">
    <source>
        <dbReference type="EMBL" id="KAH0541582.1"/>
    </source>
</evidence>
<dbReference type="Gene3D" id="3.90.190.10">
    <property type="entry name" value="Protein tyrosine phosphatase superfamily"/>
    <property type="match status" value="2"/>
</dbReference>
<evidence type="ECO:0000256" key="7">
    <source>
        <dbReference type="ARBA" id="ARBA00022618"/>
    </source>
</evidence>
<feature type="region of interest" description="Disordered" evidence="14">
    <location>
        <begin position="50"/>
        <end position="75"/>
    </location>
</feature>
<feature type="compositionally biased region" description="Low complexity" evidence="14">
    <location>
        <begin position="550"/>
        <end position="563"/>
    </location>
</feature>
<keyword evidence="8" id="KW-0498">Mitosis</keyword>
<keyword evidence="13" id="KW-0131">Cell cycle</keyword>
<comment type="subcellular location">
    <subcellularLocation>
        <location evidence="2">Cytoplasm</location>
    </subcellularLocation>
    <subcellularLocation>
        <location evidence="1">Nucleus</location>
    </subcellularLocation>
</comment>